<proteinExistence type="predicted"/>
<name>A0A140GPV3_CLOPF</name>
<keyword evidence="1" id="KW-0614">Plasmid</keyword>
<gene>
    <name evidence="1" type="ORF">JFP838_pD0039</name>
</gene>
<dbReference type="EMBL" id="CP013039">
    <property type="protein sequence ID" value="AMN30562.1"/>
    <property type="molecule type" value="Genomic_DNA"/>
</dbReference>
<geneLocation type="plasmid" evidence="1 2">
    <name>pJFP838D</name>
</geneLocation>
<dbReference type="PATRIC" id="fig|1502.176.peg.3159"/>
<accession>A0A140GPV3</accession>
<organism evidence="1 2">
    <name type="scientific">Clostridium perfringens</name>
    <dbReference type="NCBI Taxonomy" id="1502"/>
    <lineage>
        <taxon>Bacteria</taxon>
        <taxon>Bacillati</taxon>
        <taxon>Bacillota</taxon>
        <taxon>Clostridia</taxon>
        <taxon>Eubacteriales</taxon>
        <taxon>Clostridiaceae</taxon>
        <taxon>Clostridium</taxon>
    </lineage>
</organism>
<evidence type="ECO:0000313" key="1">
    <source>
        <dbReference type="EMBL" id="AMN30562.1"/>
    </source>
</evidence>
<evidence type="ECO:0000313" key="2">
    <source>
        <dbReference type="Proteomes" id="UP000070260"/>
    </source>
</evidence>
<protein>
    <submittedName>
        <fullName evidence="1">Uncharacterized protein</fullName>
    </submittedName>
</protein>
<dbReference type="AlphaFoldDB" id="A0A140GPV3"/>
<reference evidence="1 2" key="1">
    <citation type="journal article" date="2016" name="PLoS ONE">
        <title>Plasmid Characterization and Chromosome Analysis of Two netF+ Clostridium perfringens Isolates Associated with Foal and Canine Necrotizing Enteritis.</title>
        <authorList>
            <person name="Mehdizadeh Gohari I."/>
            <person name="Kropinski A.M."/>
            <person name="Weese S.J."/>
            <person name="Parreira V.R."/>
            <person name="Whitehead A.E."/>
            <person name="Boerlin P."/>
            <person name="Prescott J.F."/>
        </authorList>
    </citation>
    <scope>NUCLEOTIDE SEQUENCE [LARGE SCALE GENOMIC DNA]</scope>
    <source>
        <strain evidence="1 2">JP838</strain>
        <plasmid evidence="2">Plasmid pJFP838D</plasmid>
    </source>
</reference>
<sequence length="38" mass="4734">MKWSKEKINDKKEYFLSQRKNPTGKFTEMVVRTYFFNL</sequence>
<dbReference type="Proteomes" id="UP000070260">
    <property type="component" value="Plasmid pJFP838D"/>
</dbReference>